<evidence type="ECO:0000256" key="1">
    <source>
        <dbReference type="ARBA" id="ARBA00007411"/>
    </source>
</evidence>
<dbReference type="SMART" id="SM01182">
    <property type="entry name" value="EF-1_beta_acid"/>
    <property type="match status" value="1"/>
</dbReference>
<reference evidence="6 7" key="1">
    <citation type="journal article" date="2016" name="Genome Biol. Evol.">
        <title>Divergent and convergent evolution of fungal pathogenicity.</title>
        <authorList>
            <person name="Shang Y."/>
            <person name="Xiao G."/>
            <person name="Zheng P."/>
            <person name="Cen K."/>
            <person name="Zhan S."/>
            <person name="Wang C."/>
        </authorList>
    </citation>
    <scope>NUCLEOTIDE SEQUENCE [LARGE SCALE GENOMIC DNA]</scope>
    <source>
        <strain evidence="6 7">ARSEF 2679</strain>
    </source>
</reference>
<proteinExistence type="inferred from homology"/>
<evidence type="ECO:0000256" key="2">
    <source>
        <dbReference type="ARBA" id="ARBA00022768"/>
    </source>
</evidence>
<dbReference type="GeneID" id="30024977"/>
<dbReference type="PANTHER" id="PTHR11595">
    <property type="entry name" value="EF-HAND AND COILED-COIL DOMAIN-CONTAINING FAMILY MEMBER"/>
    <property type="match status" value="1"/>
</dbReference>
<dbReference type="AlphaFoldDB" id="A0A167LUM0"/>
<evidence type="ECO:0000313" key="7">
    <source>
        <dbReference type="Proteomes" id="UP000076744"/>
    </source>
</evidence>
<dbReference type="GO" id="GO:0003746">
    <property type="term" value="F:translation elongation factor activity"/>
    <property type="evidence" value="ECO:0007669"/>
    <property type="project" value="UniProtKB-KW"/>
</dbReference>
<dbReference type="PANTHER" id="PTHR11595:SF21">
    <property type="entry name" value="ELONGATION FACTOR 1-BETA"/>
    <property type="match status" value="1"/>
</dbReference>
<name>A0A167LUM0_CORFA</name>
<keyword evidence="3" id="KW-0648">Protein biosynthesis</keyword>
<keyword evidence="6" id="KW-0687">Ribonucleoprotein</keyword>
<dbReference type="Proteomes" id="UP000076744">
    <property type="component" value="Unassembled WGS sequence"/>
</dbReference>
<dbReference type="GO" id="GO:0005840">
    <property type="term" value="C:ribosome"/>
    <property type="evidence" value="ECO:0007669"/>
    <property type="project" value="UniProtKB-KW"/>
</dbReference>
<dbReference type="OrthoDB" id="331763at2759"/>
<dbReference type="InterPro" id="IPR014717">
    <property type="entry name" value="Transl_elong_EF1B/ribsomal_bS6"/>
</dbReference>
<dbReference type="SMART" id="SM00888">
    <property type="entry name" value="EF1_GNE"/>
    <property type="match status" value="1"/>
</dbReference>
<evidence type="ECO:0000313" key="6">
    <source>
        <dbReference type="EMBL" id="OAA53524.1"/>
    </source>
</evidence>
<dbReference type="CDD" id="cd00292">
    <property type="entry name" value="EF1B"/>
    <property type="match status" value="1"/>
</dbReference>
<sequence>MGFPNLAEEIGLRGKLHPLNRWLITRSYIVPYAPSQADVACFKAIDAVPDASLHPHAARWYRHMTSYETEFADLPGDSSKLYKEYGPEESVSSTKLDVADENDEDVDLFGSDEEEDPETVRIREQRLADYKERKAAKPKTTAKSLVTIDVKPWDDETDMEALQVAVRGIEKDGLVWGTSKLVSVGYGIKKLQINLIVEDDKVSTQDLQDEIEAFEDFVQSSDIVVFQKL</sequence>
<dbReference type="SUPFAM" id="SSF54984">
    <property type="entry name" value="eEF-1beta-like"/>
    <property type="match status" value="1"/>
</dbReference>
<dbReference type="FunFam" id="3.30.70.60:FF:000001">
    <property type="entry name" value="Elongation factor 1-beta 1 like"/>
    <property type="match status" value="1"/>
</dbReference>
<dbReference type="SUPFAM" id="SSF47616">
    <property type="entry name" value="GST C-terminal domain-like"/>
    <property type="match status" value="1"/>
</dbReference>
<dbReference type="InterPro" id="IPR018940">
    <property type="entry name" value="EF-1_beta_acid_region_euk"/>
</dbReference>
<dbReference type="Pfam" id="PF00736">
    <property type="entry name" value="EF1_GNE"/>
    <property type="match status" value="1"/>
</dbReference>
<feature type="domain" description="Translation elongation factor EF1B beta/delta subunit guanine nucleotide exchange" evidence="4">
    <location>
        <begin position="143"/>
        <end position="229"/>
    </location>
</feature>
<dbReference type="InterPro" id="IPR036282">
    <property type="entry name" value="Glutathione-S-Trfase_C_sf"/>
</dbReference>
<accession>A0A167LUM0</accession>
<evidence type="ECO:0000259" key="4">
    <source>
        <dbReference type="SMART" id="SM00888"/>
    </source>
</evidence>
<dbReference type="InterPro" id="IPR049720">
    <property type="entry name" value="EF1B_bsu/dsu"/>
</dbReference>
<keyword evidence="7" id="KW-1185">Reference proteome</keyword>
<dbReference type="GO" id="GO:0005085">
    <property type="term" value="F:guanyl-nucleotide exchange factor activity"/>
    <property type="evidence" value="ECO:0007669"/>
    <property type="project" value="TreeGrafter"/>
</dbReference>
<dbReference type="InterPro" id="IPR036219">
    <property type="entry name" value="eEF-1beta-like_sf"/>
</dbReference>
<dbReference type="STRING" id="1081104.A0A167LUM0"/>
<evidence type="ECO:0000259" key="5">
    <source>
        <dbReference type="SMART" id="SM01182"/>
    </source>
</evidence>
<comment type="caution">
    <text evidence="6">The sequence shown here is derived from an EMBL/GenBank/DDBJ whole genome shotgun (WGS) entry which is preliminary data.</text>
</comment>
<feature type="domain" description="Elongation factor 1 beta central acidic region eukaryote" evidence="5">
    <location>
        <begin position="108"/>
        <end position="134"/>
    </location>
</feature>
<dbReference type="RefSeq" id="XP_018700475.1">
    <property type="nucleotide sequence ID" value="XM_018852288.1"/>
</dbReference>
<dbReference type="GO" id="GO:0005829">
    <property type="term" value="C:cytosol"/>
    <property type="evidence" value="ECO:0007669"/>
    <property type="project" value="TreeGrafter"/>
</dbReference>
<dbReference type="Pfam" id="PF10587">
    <property type="entry name" value="EF-1_beta_acid"/>
    <property type="match status" value="1"/>
</dbReference>
<gene>
    <name evidence="6" type="ORF">ISF_08685</name>
</gene>
<dbReference type="Gene3D" id="3.30.70.60">
    <property type="match status" value="1"/>
</dbReference>
<dbReference type="GO" id="GO:0005853">
    <property type="term" value="C:eukaryotic translation elongation factor 1 complex"/>
    <property type="evidence" value="ECO:0007669"/>
    <property type="project" value="InterPro"/>
</dbReference>
<dbReference type="EMBL" id="AZHB01000034">
    <property type="protein sequence ID" value="OAA53524.1"/>
    <property type="molecule type" value="Genomic_DNA"/>
</dbReference>
<organism evidence="6 7">
    <name type="scientific">Cordyceps fumosorosea (strain ARSEF 2679)</name>
    <name type="common">Isaria fumosorosea</name>
    <dbReference type="NCBI Taxonomy" id="1081104"/>
    <lineage>
        <taxon>Eukaryota</taxon>
        <taxon>Fungi</taxon>
        <taxon>Dikarya</taxon>
        <taxon>Ascomycota</taxon>
        <taxon>Pezizomycotina</taxon>
        <taxon>Sordariomycetes</taxon>
        <taxon>Hypocreomycetidae</taxon>
        <taxon>Hypocreales</taxon>
        <taxon>Cordycipitaceae</taxon>
        <taxon>Cordyceps</taxon>
    </lineage>
</organism>
<evidence type="ECO:0000256" key="3">
    <source>
        <dbReference type="ARBA" id="ARBA00022917"/>
    </source>
</evidence>
<keyword evidence="2 6" id="KW-0251">Elongation factor</keyword>
<protein>
    <submittedName>
        <fullName evidence="6">Translation elongation factor EF1B/ribosomal protein S6</fullName>
    </submittedName>
</protein>
<dbReference type="Gene3D" id="1.20.1050.130">
    <property type="match status" value="1"/>
</dbReference>
<keyword evidence="6" id="KW-0689">Ribosomal protein</keyword>
<dbReference type="InterPro" id="IPR014038">
    <property type="entry name" value="EF1B_bsu/dsu_GNE"/>
</dbReference>
<comment type="similarity">
    <text evidence="1">Belongs to the EF-1-beta/EF-1-delta family.</text>
</comment>